<comment type="caution">
    <text evidence="1">The sequence shown here is derived from an EMBL/GenBank/DDBJ whole genome shotgun (WGS) entry which is preliminary data.</text>
</comment>
<gene>
    <name evidence="1" type="ORF">FHX44_117957</name>
</gene>
<name>A0A561T4J0_9PSEU</name>
<keyword evidence="2" id="KW-1185">Reference proteome</keyword>
<evidence type="ECO:0000313" key="1">
    <source>
        <dbReference type="EMBL" id="TWF82012.1"/>
    </source>
</evidence>
<dbReference type="Proteomes" id="UP000321261">
    <property type="component" value="Unassembled WGS sequence"/>
</dbReference>
<dbReference type="AlphaFoldDB" id="A0A561T4J0"/>
<evidence type="ECO:0000313" key="2">
    <source>
        <dbReference type="Proteomes" id="UP000321261"/>
    </source>
</evidence>
<organism evidence="1 2">
    <name type="scientific">Pseudonocardia hierapolitana</name>
    <dbReference type="NCBI Taxonomy" id="1128676"/>
    <lineage>
        <taxon>Bacteria</taxon>
        <taxon>Bacillati</taxon>
        <taxon>Actinomycetota</taxon>
        <taxon>Actinomycetes</taxon>
        <taxon>Pseudonocardiales</taxon>
        <taxon>Pseudonocardiaceae</taxon>
        <taxon>Pseudonocardia</taxon>
    </lineage>
</organism>
<sequence>MPDIDEDSALLEVAVAGIRGTDVEMYATPPCSAP</sequence>
<reference evidence="1 2" key="1">
    <citation type="submission" date="2019-06" db="EMBL/GenBank/DDBJ databases">
        <title>Sequencing the genomes of 1000 actinobacteria strains.</title>
        <authorList>
            <person name="Klenk H.-P."/>
        </authorList>
    </citation>
    <scope>NUCLEOTIDE SEQUENCE [LARGE SCALE GENOMIC DNA]</scope>
    <source>
        <strain evidence="1 2">DSM 45671</strain>
    </source>
</reference>
<proteinExistence type="predicted"/>
<dbReference type="EMBL" id="VIWU01000001">
    <property type="protein sequence ID" value="TWF82012.1"/>
    <property type="molecule type" value="Genomic_DNA"/>
</dbReference>
<protein>
    <submittedName>
        <fullName evidence="1">Uncharacterized protein</fullName>
    </submittedName>
</protein>
<accession>A0A561T4J0</accession>